<dbReference type="PANTHER" id="PTHR14969">
    <property type="entry name" value="SPHINGOSINE-1-PHOSPHATE PHOSPHOHYDROLASE"/>
    <property type="match status" value="1"/>
</dbReference>
<keyword evidence="1" id="KW-0812">Transmembrane</keyword>
<evidence type="ECO:0000259" key="2">
    <source>
        <dbReference type="SMART" id="SM00014"/>
    </source>
</evidence>
<comment type="caution">
    <text evidence="3">The sequence shown here is derived from an EMBL/GenBank/DDBJ whole genome shotgun (WGS) entry which is preliminary data.</text>
</comment>
<feature type="transmembrane region" description="Helical" evidence="1">
    <location>
        <begin position="129"/>
        <end position="148"/>
    </location>
</feature>
<keyword evidence="1" id="KW-1133">Transmembrane helix</keyword>
<dbReference type="EC" id="3.6.1.27" evidence="3"/>
<dbReference type="SUPFAM" id="SSF48317">
    <property type="entry name" value="Acid phosphatase/Vanadium-dependent haloperoxidase"/>
    <property type="match status" value="1"/>
</dbReference>
<dbReference type="Gene3D" id="1.20.144.10">
    <property type="entry name" value="Phosphatidic acid phosphatase type 2/haloperoxidase"/>
    <property type="match status" value="2"/>
</dbReference>
<dbReference type="SMART" id="SM00014">
    <property type="entry name" value="acidPPc"/>
    <property type="match status" value="1"/>
</dbReference>
<sequence>MKNKQKYFTQGSFALLFFVILGYTVKFYPAYLTALDGDFQIWLRGELPDALNSFYRLVTLLGNTPIILAYTALIAAFFYYVRKWRAEGILMLGNILIMGVASTVLKMVYNRERPSLEYLIEDPIGASFPSWHAASTMIVALSLCIIMNQRVKTSQLSKRLLQALVILLAATVGVSRLYIGVHYPSDVLAGWLLAIAIASITYPFYDQKRFEWRFQSKQR</sequence>
<dbReference type="CDD" id="cd03392">
    <property type="entry name" value="PAP2_like_2"/>
    <property type="match status" value="1"/>
</dbReference>
<protein>
    <submittedName>
        <fullName evidence="3">Undecaprenyl-diphosphatase</fullName>
        <ecNumber evidence="3">3.6.1.27</ecNumber>
    </submittedName>
</protein>
<feature type="transmembrane region" description="Helical" evidence="1">
    <location>
        <begin position="160"/>
        <end position="181"/>
    </location>
</feature>
<feature type="transmembrane region" description="Helical" evidence="1">
    <location>
        <begin position="54"/>
        <end position="81"/>
    </location>
</feature>
<evidence type="ECO:0000256" key="1">
    <source>
        <dbReference type="SAM" id="Phobius"/>
    </source>
</evidence>
<dbReference type="Proteomes" id="UP001223079">
    <property type="component" value="Unassembled WGS sequence"/>
</dbReference>
<dbReference type="PANTHER" id="PTHR14969:SF13">
    <property type="entry name" value="AT30094P"/>
    <property type="match status" value="1"/>
</dbReference>
<accession>A0ABT9YP03</accession>
<feature type="domain" description="Phosphatidic acid phosphatase type 2/haloperoxidase" evidence="2">
    <location>
        <begin position="86"/>
        <end position="202"/>
    </location>
</feature>
<feature type="transmembrane region" description="Helical" evidence="1">
    <location>
        <begin position="12"/>
        <end position="34"/>
    </location>
</feature>
<evidence type="ECO:0000313" key="4">
    <source>
        <dbReference type="Proteomes" id="UP001223079"/>
    </source>
</evidence>
<dbReference type="Pfam" id="PF01569">
    <property type="entry name" value="PAP2"/>
    <property type="match status" value="1"/>
</dbReference>
<dbReference type="InterPro" id="IPR000326">
    <property type="entry name" value="PAP2/HPO"/>
</dbReference>
<feature type="transmembrane region" description="Helical" evidence="1">
    <location>
        <begin position="88"/>
        <end position="109"/>
    </location>
</feature>
<evidence type="ECO:0000313" key="3">
    <source>
        <dbReference type="EMBL" id="MDQ0221612.1"/>
    </source>
</evidence>
<keyword evidence="3" id="KW-0378">Hydrolase</keyword>
<gene>
    <name evidence="3" type="ORF">J2S23_000143</name>
</gene>
<dbReference type="GO" id="GO:0050380">
    <property type="term" value="F:undecaprenyl-diphosphatase activity"/>
    <property type="evidence" value="ECO:0007669"/>
    <property type="project" value="UniProtKB-EC"/>
</dbReference>
<keyword evidence="1" id="KW-0472">Membrane</keyword>
<reference evidence="3 4" key="1">
    <citation type="submission" date="2023-07" db="EMBL/GenBank/DDBJ databases">
        <title>Genomic Encyclopedia of Type Strains, Phase IV (KMG-IV): sequencing the most valuable type-strain genomes for metagenomic binning, comparative biology and taxonomic classification.</title>
        <authorList>
            <person name="Goeker M."/>
        </authorList>
    </citation>
    <scope>NUCLEOTIDE SEQUENCE [LARGE SCALE GENOMIC DNA]</scope>
    <source>
        <strain evidence="3 4">DSM 105143</strain>
    </source>
</reference>
<feature type="transmembrane region" description="Helical" evidence="1">
    <location>
        <begin position="187"/>
        <end position="205"/>
    </location>
</feature>
<dbReference type="EMBL" id="JAUSTM010000001">
    <property type="protein sequence ID" value="MDQ0221612.1"/>
    <property type="molecule type" value="Genomic_DNA"/>
</dbReference>
<dbReference type="RefSeq" id="WP_307120850.1">
    <property type="nucleotide sequence ID" value="NZ_JAUSTM010000001.1"/>
</dbReference>
<organism evidence="3 4">
    <name type="scientific">Streptococcus moroccensis</name>
    <dbReference type="NCBI Taxonomy" id="1451356"/>
    <lineage>
        <taxon>Bacteria</taxon>
        <taxon>Bacillati</taxon>
        <taxon>Bacillota</taxon>
        <taxon>Bacilli</taxon>
        <taxon>Lactobacillales</taxon>
        <taxon>Streptococcaceae</taxon>
        <taxon>Streptococcus</taxon>
    </lineage>
</organism>
<dbReference type="InterPro" id="IPR036938">
    <property type="entry name" value="PAP2/HPO_sf"/>
</dbReference>
<name>A0ABT9YP03_9STRE</name>
<proteinExistence type="predicted"/>
<keyword evidence="4" id="KW-1185">Reference proteome</keyword>